<dbReference type="RefSeq" id="WP_323255501.1">
    <property type="nucleotide sequence ID" value="NZ_JAYGIM010000001.1"/>
</dbReference>
<protein>
    <submittedName>
        <fullName evidence="1">Uncharacterized protein</fullName>
    </submittedName>
</protein>
<comment type="caution">
    <text evidence="1">The sequence shown here is derived from an EMBL/GenBank/DDBJ whole genome shotgun (WGS) entry which is preliminary data.</text>
</comment>
<accession>A0ABU5SDJ9</accession>
<gene>
    <name evidence="1" type="ORF">VB798_02205</name>
</gene>
<organism evidence="1 2">
    <name type="scientific">Arcicella lustrica</name>
    <dbReference type="NCBI Taxonomy" id="2984196"/>
    <lineage>
        <taxon>Bacteria</taxon>
        <taxon>Pseudomonadati</taxon>
        <taxon>Bacteroidota</taxon>
        <taxon>Cytophagia</taxon>
        <taxon>Cytophagales</taxon>
        <taxon>Flectobacillaceae</taxon>
        <taxon>Arcicella</taxon>
    </lineage>
</organism>
<keyword evidence="2" id="KW-1185">Reference proteome</keyword>
<evidence type="ECO:0000313" key="1">
    <source>
        <dbReference type="EMBL" id="MEA5425367.1"/>
    </source>
</evidence>
<dbReference type="Proteomes" id="UP001302222">
    <property type="component" value="Unassembled WGS sequence"/>
</dbReference>
<evidence type="ECO:0000313" key="2">
    <source>
        <dbReference type="Proteomes" id="UP001302222"/>
    </source>
</evidence>
<reference evidence="1 2" key="1">
    <citation type="submission" date="2023-12" db="EMBL/GenBank/DDBJ databases">
        <title>Novel species of the genus Arcicella isolated from rivers.</title>
        <authorList>
            <person name="Lu H."/>
        </authorList>
    </citation>
    <scope>NUCLEOTIDE SEQUENCE [LARGE SCALE GENOMIC DNA]</scope>
    <source>
        <strain evidence="1 2">DC25W</strain>
    </source>
</reference>
<name>A0ABU5SDJ9_9BACT</name>
<sequence>MSFLDKLKRATNTVKGTGDALKIAADAFGGFSPSQHPYQGMMGNPTTSRGNAGQLKNYQYQQLQNQNEEEEEVHYHPEVVEREVSSALLESFRKRATMKTDKIILSLQKKYLFQKVLAKIVISNQGDDLIAKKHEDLEDDEIKDLPKEVQKILRNQKHLQAIEGFKIEDYFKESCIEYFTMEFEEDYRNGLTPDFKDINPIELLTMKMQEPFNNLMADYAVDYALRMKPEIIKGATAIKSKYIDGAIKKVTKTQETPDPKMVLMDIVNTQSHSIQSNVQNEMEQIDKDINDKWAEAEKKRNEEEVTTDSFSSNVMKLASFQKSQEVVNSEFGADSPEE</sequence>
<proteinExistence type="predicted"/>
<dbReference type="EMBL" id="JAYGIM010000001">
    <property type="protein sequence ID" value="MEA5425367.1"/>
    <property type="molecule type" value="Genomic_DNA"/>
</dbReference>